<evidence type="ECO:0000256" key="1">
    <source>
        <dbReference type="ARBA" id="ARBA00022737"/>
    </source>
</evidence>
<name>A0A5A8C5X2_CAFRO</name>
<feature type="repeat" description="ANK" evidence="3">
    <location>
        <begin position="45"/>
        <end position="77"/>
    </location>
</feature>
<evidence type="ECO:0000256" key="2">
    <source>
        <dbReference type="ARBA" id="ARBA00023043"/>
    </source>
</evidence>
<organism evidence="4 5">
    <name type="scientific">Cafeteria roenbergensis</name>
    <name type="common">Marine flagellate</name>
    <dbReference type="NCBI Taxonomy" id="33653"/>
    <lineage>
        <taxon>Eukaryota</taxon>
        <taxon>Sar</taxon>
        <taxon>Stramenopiles</taxon>
        <taxon>Bigyra</taxon>
        <taxon>Opalozoa</taxon>
        <taxon>Bicosoecida</taxon>
        <taxon>Cafeteriaceae</taxon>
        <taxon>Cafeteria</taxon>
    </lineage>
</organism>
<dbReference type="Proteomes" id="UP000325113">
    <property type="component" value="Unassembled WGS sequence"/>
</dbReference>
<evidence type="ECO:0000256" key="3">
    <source>
        <dbReference type="PROSITE-ProRule" id="PRU00023"/>
    </source>
</evidence>
<keyword evidence="1" id="KW-0677">Repeat</keyword>
<dbReference type="PRINTS" id="PR01415">
    <property type="entry name" value="ANKYRIN"/>
</dbReference>
<reference evidence="4 5" key="1">
    <citation type="submission" date="2019-07" db="EMBL/GenBank/DDBJ databases">
        <title>Genomes of Cafeteria roenbergensis.</title>
        <authorList>
            <person name="Fischer M.G."/>
            <person name="Hackl T."/>
            <person name="Roman M."/>
        </authorList>
    </citation>
    <scope>NUCLEOTIDE SEQUENCE [LARGE SCALE GENOMIC DNA]</scope>
    <source>
        <strain evidence="4 5">Cflag</strain>
    </source>
</reference>
<accession>A0A5A8C5X2</accession>
<dbReference type="Pfam" id="PF13637">
    <property type="entry name" value="Ank_4"/>
    <property type="match status" value="1"/>
</dbReference>
<evidence type="ECO:0000313" key="5">
    <source>
        <dbReference type="Proteomes" id="UP000325113"/>
    </source>
</evidence>
<dbReference type="Gene3D" id="1.25.40.20">
    <property type="entry name" value="Ankyrin repeat-containing domain"/>
    <property type="match status" value="2"/>
</dbReference>
<comment type="caution">
    <text evidence="4">The sequence shown here is derived from an EMBL/GenBank/DDBJ whole genome shotgun (WGS) entry which is preliminary data.</text>
</comment>
<protein>
    <submittedName>
        <fullName evidence="4">Uncharacterized protein</fullName>
    </submittedName>
</protein>
<proteinExistence type="predicted"/>
<keyword evidence="2 3" id="KW-0040">ANK repeat</keyword>
<dbReference type="SUPFAM" id="SSF48403">
    <property type="entry name" value="Ankyrin repeat"/>
    <property type="match status" value="1"/>
</dbReference>
<dbReference type="InterPro" id="IPR036770">
    <property type="entry name" value="Ankyrin_rpt-contain_sf"/>
</dbReference>
<dbReference type="AlphaFoldDB" id="A0A5A8C5X2"/>
<evidence type="ECO:0000313" key="4">
    <source>
        <dbReference type="EMBL" id="KAA0147959.1"/>
    </source>
</evidence>
<dbReference type="Pfam" id="PF00023">
    <property type="entry name" value="Ank"/>
    <property type="match status" value="1"/>
</dbReference>
<gene>
    <name evidence="4" type="ORF">FNF31_07503</name>
</gene>
<dbReference type="PANTHER" id="PTHR23206:SF8">
    <property type="entry name" value="ANKYRIN REPEAT AND KH DOMAIN-CONTAINING 1"/>
    <property type="match status" value="1"/>
</dbReference>
<dbReference type="PANTHER" id="PTHR23206">
    <property type="entry name" value="MASK PROTEIN"/>
    <property type="match status" value="1"/>
</dbReference>
<feature type="repeat" description="ANK" evidence="3">
    <location>
        <begin position="1"/>
        <end position="27"/>
    </location>
</feature>
<sequence length="92" mass="9543">MQATADDHVEVVQLLLDRGADVEATGVGGETALMQAAERGNADIYGVVALMQATADDHVEVVQLLLDRGADVEAKSRSGEDALSLSCSRGTS</sequence>
<dbReference type="EMBL" id="VLTM01000156">
    <property type="protein sequence ID" value="KAA0147959.1"/>
    <property type="molecule type" value="Genomic_DNA"/>
</dbReference>
<dbReference type="InterPro" id="IPR051631">
    <property type="entry name" value="Ankyrin-KH/SAM_domain"/>
</dbReference>
<dbReference type="InterPro" id="IPR002110">
    <property type="entry name" value="Ankyrin_rpt"/>
</dbReference>
<dbReference type="PROSITE" id="PS50297">
    <property type="entry name" value="ANK_REP_REGION"/>
    <property type="match status" value="2"/>
</dbReference>
<dbReference type="PROSITE" id="PS50088">
    <property type="entry name" value="ANK_REPEAT"/>
    <property type="match status" value="2"/>
</dbReference>